<evidence type="ECO:0000313" key="3">
    <source>
        <dbReference type="Proteomes" id="UP001151760"/>
    </source>
</evidence>
<protein>
    <submittedName>
        <fullName evidence="2">Uncharacterized protein</fullName>
    </submittedName>
</protein>
<accession>A0ABQ5G0G5</accession>
<evidence type="ECO:0000313" key="2">
    <source>
        <dbReference type="EMBL" id="GJT69084.1"/>
    </source>
</evidence>
<dbReference type="EMBL" id="BQNB010017956">
    <property type="protein sequence ID" value="GJT69084.1"/>
    <property type="molecule type" value="Genomic_DNA"/>
</dbReference>
<reference evidence="2" key="2">
    <citation type="submission" date="2022-01" db="EMBL/GenBank/DDBJ databases">
        <authorList>
            <person name="Yamashiro T."/>
            <person name="Shiraishi A."/>
            <person name="Satake H."/>
            <person name="Nakayama K."/>
        </authorList>
    </citation>
    <scope>NUCLEOTIDE SEQUENCE</scope>
</reference>
<feature type="region of interest" description="Disordered" evidence="1">
    <location>
        <begin position="265"/>
        <end position="351"/>
    </location>
</feature>
<sequence length="351" mass="40171">MSSSSKSSRDYSRKYQRVILEPWRQSHGLPPSPPSPPPTRTTPTSPISNNSFSYSSPLQNSSQNLNEIHHLSNLLDINLQQAIEATNPSPPTSPYIPPPSLDQVTLIVRLSNLYSLQWLLANTFSEQVGLAGDLGSTSDVLIPWVKIWTSGLLVYKESLSRIVSRFLPRQLYYPERKLSMEYMLNKFINEGKREQEEMDTFIREFMITNELLLKEQNNLLSELKIGVHELSKVMSDVLVSRHEIKGVTTRGGKITEVTYNKEINETNLSGNEPPRFQSNEQDRPEEVMVDKEPPNILEKSTKPAIKPQQPPVPFPNWLRKEKRRSTTTKILRDPEATPHKHPVHRRFNTNA</sequence>
<comment type="caution">
    <text evidence="2">The sequence shown here is derived from an EMBL/GenBank/DDBJ whole genome shotgun (WGS) entry which is preliminary data.</text>
</comment>
<reference evidence="2" key="1">
    <citation type="journal article" date="2022" name="Int. J. Mol. Sci.">
        <title>Draft Genome of Tanacetum Coccineum: Genomic Comparison of Closely Related Tanacetum-Family Plants.</title>
        <authorList>
            <person name="Yamashiro T."/>
            <person name="Shiraishi A."/>
            <person name="Nakayama K."/>
            <person name="Satake H."/>
        </authorList>
    </citation>
    <scope>NUCLEOTIDE SEQUENCE</scope>
</reference>
<feature type="compositionally biased region" description="Pro residues" evidence="1">
    <location>
        <begin position="30"/>
        <end position="40"/>
    </location>
</feature>
<organism evidence="2 3">
    <name type="scientific">Tanacetum coccineum</name>
    <dbReference type="NCBI Taxonomy" id="301880"/>
    <lineage>
        <taxon>Eukaryota</taxon>
        <taxon>Viridiplantae</taxon>
        <taxon>Streptophyta</taxon>
        <taxon>Embryophyta</taxon>
        <taxon>Tracheophyta</taxon>
        <taxon>Spermatophyta</taxon>
        <taxon>Magnoliopsida</taxon>
        <taxon>eudicotyledons</taxon>
        <taxon>Gunneridae</taxon>
        <taxon>Pentapetalae</taxon>
        <taxon>asterids</taxon>
        <taxon>campanulids</taxon>
        <taxon>Asterales</taxon>
        <taxon>Asteraceae</taxon>
        <taxon>Asteroideae</taxon>
        <taxon>Anthemideae</taxon>
        <taxon>Anthemidinae</taxon>
        <taxon>Tanacetum</taxon>
    </lineage>
</organism>
<proteinExistence type="predicted"/>
<feature type="region of interest" description="Disordered" evidence="1">
    <location>
        <begin position="1"/>
        <end position="61"/>
    </location>
</feature>
<gene>
    <name evidence="2" type="ORF">Tco_1028370</name>
</gene>
<keyword evidence="3" id="KW-1185">Reference proteome</keyword>
<name>A0ABQ5G0G5_9ASTR</name>
<evidence type="ECO:0000256" key="1">
    <source>
        <dbReference type="SAM" id="MobiDB-lite"/>
    </source>
</evidence>
<feature type="compositionally biased region" description="Basic and acidic residues" evidence="1">
    <location>
        <begin position="280"/>
        <end position="293"/>
    </location>
</feature>
<feature type="compositionally biased region" description="Low complexity" evidence="1">
    <location>
        <begin position="41"/>
        <end position="61"/>
    </location>
</feature>
<dbReference type="Proteomes" id="UP001151760">
    <property type="component" value="Unassembled WGS sequence"/>
</dbReference>
<feature type="compositionally biased region" description="Basic residues" evidence="1">
    <location>
        <begin position="339"/>
        <end position="351"/>
    </location>
</feature>